<feature type="transmembrane region" description="Helical" evidence="1">
    <location>
        <begin position="12"/>
        <end position="34"/>
    </location>
</feature>
<evidence type="ECO:0000313" key="2">
    <source>
        <dbReference type="EMBL" id="SAM05314.1"/>
    </source>
</evidence>
<accession>A0A168QQH8</accession>
<feature type="transmembrane region" description="Helical" evidence="1">
    <location>
        <begin position="46"/>
        <end position="70"/>
    </location>
</feature>
<dbReference type="EMBL" id="LT554468">
    <property type="protein sequence ID" value="SAM05314.1"/>
    <property type="molecule type" value="Genomic_DNA"/>
</dbReference>
<keyword evidence="3" id="KW-1185">Reference proteome</keyword>
<keyword evidence="1" id="KW-1133">Transmembrane helix</keyword>
<evidence type="ECO:0000313" key="3">
    <source>
        <dbReference type="Proteomes" id="UP000078561"/>
    </source>
</evidence>
<evidence type="ECO:0000256" key="1">
    <source>
        <dbReference type="SAM" id="Phobius"/>
    </source>
</evidence>
<dbReference type="AlphaFoldDB" id="A0A168QQH8"/>
<proteinExistence type="predicted"/>
<dbReference type="OrthoDB" id="1523883at2759"/>
<gene>
    <name evidence="2" type="primary">ABSGL_11189.1 scaffold 12295</name>
</gene>
<organism evidence="2">
    <name type="scientific">Absidia glauca</name>
    <name type="common">Pin mould</name>
    <dbReference type="NCBI Taxonomy" id="4829"/>
    <lineage>
        <taxon>Eukaryota</taxon>
        <taxon>Fungi</taxon>
        <taxon>Fungi incertae sedis</taxon>
        <taxon>Mucoromycota</taxon>
        <taxon>Mucoromycotina</taxon>
        <taxon>Mucoromycetes</taxon>
        <taxon>Mucorales</taxon>
        <taxon>Cunninghamellaceae</taxon>
        <taxon>Absidia</taxon>
    </lineage>
</organism>
<dbReference type="InParanoid" id="A0A168QQH8"/>
<name>A0A168QQH8_ABSGL</name>
<protein>
    <recommendedName>
        <fullName evidence="4">DUF1772 domain-containing protein</fullName>
    </recommendedName>
</protein>
<keyword evidence="1" id="KW-0812">Transmembrane</keyword>
<dbReference type="Proteomes" id="UP000078561">
    <property type="component" value="Unassembled WGS sequence"/>
</dbReference>
<feature type="transmembrane region" description="Helical" evidence="1">
    <location>
        <begin position="76"/>
        <end position="97"/>
    </location>
</feature>
<evidence type="ECO:0008006" key="4">
    <source>
        <dbReference type="Google" id="ProtNLM"/>
    </source>
</evidence>
<keyword evidence="1" id="KW-0472">Membrane</keyword>
<sequence length="148" mass="16280">MAHPILPLLPLIASTAQTTIGIDAVVAIPVLADLSPADASRFFNRYFYRLLGPIITLGTASSMIGSYIYFRRGGNAYFGWGALLAGLHFAYVPLVMYPCQTILENKTNKDDPRSVEKAVKKWVRVHKFRLVGDIMSAVCFTLALSAKD</sequence>
<reference evidence="2" key="1">
    <citation type="submission" date="2016-04" db="EMBL/GenBank/DDBJ databases">
        <authorList>
            <person name="Evans L.H."/>
            <person name="Alamgir A."/>
            <person name="Owens N."/>
            <person name="Weber N.D."/>
            <person name="Virtaneva K."/>
            <person name="Barbian K."/>
            <person name="Babar A."/>
            <person name="Rosenke K."/>
        </authorList>
    </citation>
    <scope>NUCLEOTIDE SEQUENCE [LARGE SCALE GENOMIC DNA]</scope>
    <source>
        <strain evidence="2">CBS 101.48</strain>
    </source>
</reference>
<dbReference type="STRING" id="4829.A0A168QQH8"/>